<dbReference type="InterPro" id="IPR011009">
    <property type="entry name" value="Kinase-like_dom_sf"/>
</dbReference>
<dbReference type="GO" id="GO:0016020">
    <property type="term" value="C:membrane"/>
    <property type="evidence" value="ECO:0007669"/>
    <property type="project" value="UniProtKB-SubCell"/>
</dbReference>
<dbReference type="Proteomes" id="UP000015105">
    <property type="component" value="Chromosome 3D"/>
</dbReference>
<dbReference type="GO" id="GO:0004672">
    <property type="term" value="F:protein kinase activity"/>
    <property type="evidence" value="ECO:0007669"/>
    <property type="project" value="InterPro"/>
</dbReference>
<dbReference type="InterPro" id="IPR000719">
    <property type="entry name" value="Prot_kinase_dom"/>
</dbReference>
<evidence type="ECO:0000256" key="4">
    <source>
        <dbReference type="ARBA" id="ARBA00022692"/>
    </source>
</evidence>
<evidence type="ECO:0000256" key="6">
    <source>
        <dbReference type="ARBA" id="ARBA00022777"/>
    </source>
</evidence>
<keyword evidence="3" id="KW-0808">Transferase</keyword>
<reference evidence="11" key="5">
    <citation type="journal article" date="2021" name="G3 (Bethesda)">
        <title>Aegilops tauschii genome assembly Aet v5.0 features greater sequence contiguity and improved annotation.</title>
        <authorList>
            <person name="Wang L."/>
            <person name="Zhu T."/>
            <person name="Rodriguez J.C."/>
            <person name="Deal K.R."/>
            <person name="Dubcovsky J."/>
            <person name="McGuire P.E."/>
            <person name="Lux T."/>
            <person name="Spannagl M."/>
            <person name="Mayer K.F.X."/>
            <person name="Baldrich P."/>
            <person name="Meyers B.C."/>
            <person name="Huo N."/>
            <person name="Gu Y.Q."/>
            <person name="Zhou H."/>
            <person name="Devos K.M."/>
            <person name="Bennetzen J.L."/>
            <person name="Unver T."/>
            <person name="Budak H."/>
            <person name="Gulick P.J."/>
            <person name="Galiba G."/>
            <person name="Kalapos B."/>
            <person name="Nelson D.R."/>
            <person name="Li P."/>
            <person name="You F.M."/>
            <person name="Luo M.C."/>
            <person name="Dvorak J."/>
        </authorList>
    </citation>
    <scope>NUCLEOTIDE SEQUENCE [LARGE SCALE GENOMIC DNA]</scope>
    <source>
        <strain evidence="11">cv. AL8/78</strain>
    </source>
</reference>
<evidence type="ECO:0000256" key="7">
    <source>
        <dbReference type="ARBA" id="ARBA00022840"/>
    </source>
</evidence>
<accession>A0A453FXV7</accession>
<keyword evidence="6" id="KW-0418">Kinase</keyword>
<keyword evidence="5" id="KW-0547">Nucleotide-binding</keyword>
<evidence type="ECO:0000256" key="2">
    <source>
        <dbReference type="ARBA" id="ARBA00022553"/>
    </source>
</evidence>
<keyword evidence="9" id="KW-0472">Membrane</keyword>
<dbReference type="PANTHER" id="PTHR47984:SF14">
    <property type="entry name" value="OS01G0323000 PROTEIN"/>
    <property type="match status" value="1"/>
</dbReference>
<keyword evidence="8" id="KW-1133">Transmembrane helix</keyword>
<reference evidence="11" key="4">
    <citation type="submission" date="2019-03" db="UniProtKB">
        <authorList>
            <consortium name="EnsemblPlants"/>
        </authorList>
    </citation>
    <scope>IDENTIFICATION</scope>
</reference>
<evidence type="ECO:0000256" key="8">
    <source>
        <dbReference type="ARBA" id="ARBA00022989"/>
    </source>
</evidence>
<dbReference type="AlphaFoldDB" id="A0A453FXV7"/>
<reference evidence="12" key="1">
    <citation type="journal article" date="2014" name="Science">
        <title>Ancient hybridizations among the ancestral genomes of bread wheat.</title>
        <authorList>
            <consortium name="International Wheat Genome Sequencing Consortium,"/>
            <person name="Marcussen T."/>
            <person name="Sandve S.R."/>
            <person name="Heier L."/>
            <person name="Spannagl M."/>
            <person name="Pfeifer M."/>
            <person name="Jakobsen K.S."/>
            <person name="Wulff B.B."/>
            <person name="Steuernagel B."/>
            <person name="Mayer K.F."/>
            <person name="Olsen O.A."/>
        </authorList>
    </citation>
    <scope>NUCLEOTIDE SEQUENCE [LARGE SCALE GENOMIC DNA]</scope>
    <source>
        <strain evidence="12">cv. AL8/78</strain>
    </source>
</reference>
<sequence>MVKGTVGYVDPEYLNTNHLTERSDVYSFGVLLVELITGRRPVERNRGRQQRLSTEWVKSRPLGNILCVQMDCEQGVRRNYLVDAGAAEVQGG</sequence>
<protein>
    <recommendedName>
        <fullName evidence="10">Protein kinase domain-containing protein</fullName>
    </recommendedName>
</protein>
<organism evidence="11 12">
    <name type="scientific">Aegilops tauschii subsp. strangulata</name>
    <name type="common">Goatgrass</name>
    <dbReference type="NCBI Taxonomy" id="200361"/>
    <lineage>
        <taxon>Eukaryota</taxon>
        <taxon>Viridiplantae</taxon>
        <taxon>Streptophyta</taxon>
        <taxon>Embryophyta</taxon>
        <taxon>Tracheophyta</taxon>
        <taxon>Spermatophyta</taxon>
        <taxon>Magnoliopsida</taxon>
        <taxon>Liliopsida</taxon>
        <taxon>Poales</taxon>
        <taxon>Poaceae</taxon>
        <taxon>BOP clade</taxon>
        <taxon>Pooideae</taxon>
        <taxon>Triticodae</taxon>
        <taxon>Triticeae</taxon>
        <taxon>Triticinae</taxon>
        <taxon>Aegilops</taxon>
    </lineage>
</organism>
<keyword evidence="7" id="KW-0067">ATP-binding</keyword>
<dbReference type="GO" id="GO:0005524">
    <property type="term" value="F:ATP binding"/>
    <property type="evidence" value="ECO:0007669"/>
    <property type="project" value="UniProtKB-KW"/>
</dbReference>
<name>A0A453FXV7_AEGTS</name>
<evidence type="ECO:0000256" key="1">
    <source>
        <dbReference type="ARBA" id="ARBA00004167"/>
    </source>
</evidence>
<dbReference type="InterPro" id="IPR052232">
    <property type="entry name" value="RLK_Ser/Thr-Kinase"/>
</dbReference>
<dbReference type="PANTHER" id="PTHR47984">
    <property type="entry name" value="OS01G0323000 PROTEIN"/>
    <property type="match status" value="1"/>
</dbReference>
<evidence type="ECO:0000256" key="3">
    <source>
        <dbReference type="ARBA" id="ARBA00022679"/>
    </source>
</evidence>
<dbReference type="Pfam" id="PF00069">
    <property type="entry name" value="Pkinase"/>
    <property type="match status" value="1"/>
</dbReference>
<evidence type="ECO:0000256" key="9">
    <source>
        <dbReference type="ARBA" id="ARBA00023136"/>
    </source>
</evidence>
<keyword evidence="4" id="KW-0812">Transmembrane</keyword>
<keyword evidence="2" id="KW-0597">Phosphoprotein</keyword>
<proteinExistence type="predicted"/>
<feature type="domain" description="Protein kinase" evidence="10">
    <location>
        <begin position="1"/>
        <end position="92"/>
    </location>
</feature>
<reference evidence="11" key="3">
    <citation type="journal article" date="2017" name="Nature">
        <title>Genome sequence of the progenitor of the wheat D genome Aegilops tauschii.</title>
        <authorList>
            <person name="Luo M.C."/>
            <person name="Gu Y.Q."/>
            <person name="Puiu D."/>
            <person name="Wang H."/>
            <person name="Twardziok S.O."/>
            <person name="Deal K.R."/>
            <person name="Huo N."/>
            <person name="Zhu T."/>
            <person name="Wang L."/>
            <person name="Wang Y."/>
            <person name="McGuire P.E."/>
            <person name="Liu S."/>
            <person name="Long H."/>
            <person name="Ramasamy R.K."/>
            <person name="Rodriguez J.C."/>
            <person name="Van S.L."/>
            <person name="Yuan L."/>
            <person name="Wang Z."/>
            <person name="Xia Z."/>
            <person name="Xiao L."/>
            <person name="Anderson O.D."/>
            <person name="Ouyang S."/>
            <person name="Liang Y."/>
            <person name="Zimin A.V."/>
            <person name="Pertea G."/>
            <person name="Qi P."/>
            <person name="Bennetzen J.L."/>
            <person name="Dai X."/>
            <person name="Dawson M.W."/>
            <person name="Muller H.G."/>
            <person name="Kugler K."/>
            <person name="Rivarola-Duarte L."/>
            <person name="Spannagl M."/>
            <person name="Mayer K.F.X."/>
            <person name="Lu F.H."/>
            <person name="Bevan M.W."/>
            <person name="Leroy P."/>
            <person name="Li P."/>
            <person name="You F.M."/>
            <person name="Sun Q."/>
            <person name="Liu Z."/>
            <person name="Lyons E."/>
            <person name="Wicker T."/>
            <person name="Salzberg S.L."/>
            <person name="Devos K.M."/>
            <person name="Dvorak J."/>
        </authorList>
    </citation>
    <scope>NUCLEOTIDE SEQUENCE [LARGE SCALE GENOMIC DNA]</scope>
    <source>
        <strain evidence="11">cv. AL8/78</strain>
    </source>
</reference>
<dbReference type="PROSITE" id="PS50011">
    <property type="entry name" value="PROTEIN_KINASE_DOM"/>
    <property type="match status" value="1"/>
</dbReference>
<evidence type="ECO:0000259" key="10">
    <source>
        <dbReference type="PROSITE" id="PS50011"/>
    </source>
</evidence>
<evidence type="ECO:0000313" key="12">
    <source>
        <dbReference type="Proteomes" id="UP000015105"/>
    </source>
</evidence>
<dbReference type="SUPFAM" id="SSF56112">
    <property type="entry name" value="Protein kinase-like (PK-like)"/>
    <property type="match status" value="1"/>
</dbReference>
<evidence type="ECO:0000256" key="5">
    <source>
        <dbReference type="ARBA" id="ARBA00022741"/>
    </source>
</evidence>
<dbReference type="Gene3D" id="1.10.510.10">
    <property type="entry name" value="Transferase(Phosphotransferase) domain 1"/>
    <property type="match status" value="1"/>
</dbReference>
<comment type="subcellular location">
    <subcellularLocation>
        <location evidence="1">Membrane</location>
        <topology evidence="1">Single-pass membrane protein</topology>
    </subcellularLocation>
</comment>
<reference evidence="12" key="2">
    <citation type="journal article" date="2017" name="Nat. Plants">
        <title>The Aegilops tauschii genome reveals multiple impacts of transposons.</title>
        <authorList>
            <person name="Zhao G."/>
            <person name="Zou C."/>
            <person name="Li K."/>
            <person name="Wang K."/>
            <person name="Li T."/>
            <person name="Gao L."/>
            <person name="Zhang X."/>
            <person name="Wang H."/>
            <person name="Yang Z."/>
            <person name="Liu X."/>
            <person name="Jiang W."/>
            <person name="Mao L."/>
            <person name="Kong X."/>
            <person name="Jiao Y."/>
            <person name="Jia J."/>
        </authorList>
    </citation>
    <scope>NUCLEOTIDE SEQUENCE [LARGE SCALE GENOMIC DNA]</scope>
    <source>
        <strain evidence="12">cv. AL8/78</strain>
    </source>
</reference>
<evidence type="ECO:0000313" key="11">
    <source>
        <dbReference type="EnsemblPlants" id="AET3Gv20822000.20"/>
    </source>
</evidence>
<keyword evidence="12" id="KW-1185">Reference proteome</keyword>
<dbReference type="EnsemblPlants" id="AET3Gv20822000.20">
    <property type="protein sequence ID" value="AET3Gv20822000.20"/>
    <property type="gene ID" value="AET3Gv20822000"/>
</dbReference>
<dbReference type="Gramene" id="AET3Gv20822000.20">
    <property type="protein sequence ID" value="AET3Gv20822000.20"/>
    <property type="gene ID" value="AET3Gv20822000"/>
</dbReference>